<keyword evidence="2" id="KW-1185">Reference proteome</keyword>
<reference evidence="1" key="2">
    <citation type="journal article" date="2022" name="New Phytol.">
        <title>Evolutionary transition to the ectomycorrhizal habit in the genomes of a hyperdiverse lineage of mushroom-forming fungi.</title>
        <authorList>
            <person name="Looney B."/>
            <person name="Miyauchi S."/>
            <person name="Morin E."/>
            <person name="Drula E."/>
            <person name="Courty P.E."/>
            <person name="Kohler A."/>
            <person name="Kuo A."/>
            <person name="LaButti K."/>
            <person name="Pangilinan J."/>
            <person name="Lipzen A."/>
            <person name="Riley R."/>
            <person name="Andreopoulos W."/>
            <person name="He G."/>
            <person name="Johnson J."/>
            <person name="Nolan M."/>
            <person name="Tritt A."/>
            <person name="Barry K.W."/>
            <person name="Grigoriev I.V."/>
            <person name="Nagy L.G."/>
            <person name="Hibbett D."/>
            <person name="Henrissat B."/>
            <person name="Matheny P.B."/>
            <person name="Labbe J."/>
            <person name="Martin F.M."/>
        </authorList>
    </citation>
    <scope>NUCLEOTIDE SEQUENCE</scope>
    <source>
        <strain evidence="1">EC-137</strain>
    </source>
</reference>
<dbReference type="EMBL" id="MU273488">
    <property type="protein sequence ID" value="KAI0035212.1"/>
    <property type="molecule type" value="Genomic_DNA"/>
</dbReference>
<reference evidence="1" key="1">
    <citation type="submission" date="2021-02" db="EMBL/GenBank/DDBJ databases">
        <authorList>
            <consortium name="DOE Joint Genome Institute"/>
            <person name="Ahrendt S."/>
            <person name="Looney B.P."/>
            <person name="Miyauchi S."/>
            <person name="Morin E."/>
            <person name="Drula E."/>
            <person name="Courty P.E."/>
            <person name="Chicoki N."/>
            <person name="Fauchery L."/>
            <person name="Kohler A."/>
            <person name="Kuo A."/>
            <person name="Labutti K."/>
            <person name="Pangilinan J."/>
            <person name="Lipzen A."/>
            <person name="Riley R."/>
            <person name="Andreopoulos W."/>
            <person name="He G."/>
            <person name="Johnson J."/>
            <person name="Barry K.W."/>
            <person name="Grigoriev I.V."/>
            <person name="Nagy L."/>
            <person name="Hibbett D."/>
            <person name="Henrissat B."/>
            <person name="Matheny P.B."/>
            <person name="Labbe J."/>
            <person name="Martin F."/>
        </authorList>
    </citation>
    <scope>NUCLEOTIDE SEQUENCE</scope>
    <source>
        <strain evidence="1">EC-137</strain>
    </source>
</reference>
<gene>
    <name evidence="1" type="ORF">K488DRAFT_83296</name>
</gene>
<dbReference type="Proteomes" id="UP000814128">
    <property type="component" value="Unassembled WGS sequence"/>
</dbReference>
<organism evidence="1 2">
    <name type="scientific">Vararia minispora EC-137</name>
    <dbReference type="NCBI Taxonomy" id="1314806"/>
    <lineage>
        <taxon>Eukaryota</taxon>
        <taxon>Fungi</taxon>
        <taxon>Dikarya</taxon>
        <taxon>Basidiomycota</taxon>
        <taxon>Agaricomycotina</taxon>
        <taxon>Agaricomycetes</taxon>
        <taxon>Russulales</taxon>
        <taxon>Lachnocladiaceae</taxon>
        <taxon>Vararia</taxon>
    </lineage>
</organism>
<evidence type="ECO:0000313" key="2">
    <source>
        <dbReference type="Proteomes" id="UP000814128"/>
    </source>
</evidence>
<proteinExistence type="predicted"/>
<accession>A0ACB8QUF4</accession>
<sequence>MSHSSPQDQQLVVDHQAMYSVRASTPMSDAQSSGTSDISIAHGESRPHSVGADFSYTALPDTSSGASPMPSTSLEPASGRVPRVKAARPVRSTSRGMADDMDEREGAGPDSVYDAARKKKKDYAKNFRDTEKQHFEELRRRLFPRDPHARRAECLERAIQWVDELGAAKSREMQRTTEISSLRQQLAAAEQRAHMLENRLNEFLNPTQVPPPAPSFEPSTSYQPPHFWQ</sequence>
<protein>
    <submittedName>
        <fullName evidence="1">Uncharacterized protein</fullName>
    </submittedName>
</protein>
<evidence type="ECO:0000313" key="1">
    <source>
        <dbReference type="EMBL" id="KAI0035212.1"/>
    </source>
</evidence>
<comment type="caution">
    <text evidence="1">The sequence shown here is derived from an EMBL/GenBank/DDBJ whole genome shotgun (WGS) entry which is preliminary data.</text>
</comment>
<name>A0ACB8QUF4_9AGAM</name>